<dbReference type="Pfam" id="PF00560">
    <property type="entry name" value="LRR_1"/>
    <property type="match status" value="2"/>
</dbReference>
<dbReference type="InterPro" id="IPR036179">
    <property type="entry name" value="Ig-like_dom_sf"/>
</dbReference>
<dbReference type="InterPro" id="IPR036116">
    <property type="entry name" value="FN3_sf"/>
</dbReference>
<dbReference type="OrthoDB" id="676979at2759"/>
<evidence type="ECO:0000256" key="4">
    <source>
        <dbReference type="ARBA" id="ARBA00023157"/>
    </source>
</evidence>
<gene>
    <name evidence="9 10 11 12 13 14 15" type="primary">LOC106179925</name>
</gene>
<keyword evidence="5" id="KW-0472">Membrane</keyword>
<dbReference type="PANTHER" id="PTHR24369">
    <property type="entry name" value="ANTIGEN BSP, PUTATIVE-RELATED"/>
    <property type="match status" value="1"/>
</dbReference>
<feature type="signal peptide" evidence="6">
    <location>
        <begin position="1"/>
        <end position="24"/>
    </location>
</feature>
<evidence type="ECO:0000313" key="10">
    <source>
        <dbReference type="RefSeq" id="XP_013419187.1"/>
    </source>
</evidence>
<sequence>MRSSNNLLLHLTILGLSCLTLTTAEVGKDPAEIWNTTCVSNCSCAIKNTDFGVKLKTVDCHNLNLLSIPSDLPLDTEALLLQGNDLTSVENTILPLPQLQHLDLSYNNLDSLQEVSVIRNLTSLRYLNLANNKLTSLSRDSFSGLHNLNKLFLSNNALQQIEPETLDELSSLRSLFLQENRLTSLNPQWFSNLPYLDELTLSANQLRVLPDGVFRPLRKLTKLSLNSNNINQLTQAAIHGIENLEFLYFDNNNLTVVPTQTLANLTNLKILSLNGNKFQRLDTGSFHDLPVLAELNLNNMPSLLFVDAGAFKDLSSLTILQLHDNINLTYLDANAFDNVPKLSMLYIHNNNLMALPEEIAKSSPHLQDISFYHNPIHCDCNARWIREWMERAKDKTKDTNGTVTPGHLTNHYSRLQFQWSDRLVCDTPPALNTKVLQTVPLESFSKTCAPTALPFFNASYTLELGDPFTIHCRAIGIPTPNIHYFLGQGKKVNETSSDSDRYQFDRGSLTITHVTQSDTGAVVCIAANNRSQYDTTSTRLKVKGKNVKILPVGVTENMVTVALNGSDLNKTVEKFHLSYKLSPGSDQDYKLIHILPNNTQIFTITELQPKTMYIFCITYEHNNYNHNLDCINISTDSKVIKELHNDNISTSNDVKFNDVTGTTVVTVIFVCVSVLTVLAVTLAFVRRFKQRQPYKEPDGMVYRLGSISNITLDSLYSPPSTPIHNLKTSLVKNAYGPSYA</sequence>
<proteinExistence type="predicted"/>
<evidence type="ECO:0000256" key="2">
    <source>
        <dbReference type="ARBA" id="ARBA00022729"/>
    </source>
</evidence>
<dbReference type="RefSeq" id="XP_013419190.1">
    <property type="nucleotide sequence ID" value="XM_013563736.1"/>
</dbReference>
<dbReference type="SUPFAM" id="SSF49265">
    <property type="entry name" value="Fibronectin type III"/>
    <property type="match status" value="1"/>
</dbReference>
<dbReference type="GeneID" id="106179925"/>
<dbReference type="InterPro" id="IPR032675">
    <property type="entry name" value="LRR_dom_sf"/>
</dbReference>
<dbReference type="PANTHER" id="PTHR24369:SF213">
    <property type="entry name" value="INSULIN LIKE GROWTH FACTOR BINDING PROTEIN ACID LABILE SUBUNIT"/>
    <property type="match status" value="1"/>
</dbReference>
<dbReference type="GO" id="GO:0002224">
    <property type="term" value="P:toll-like receptor signaling pathway"/>
    <property type="evidence" value="ECO:0007669"/>
    <property type="project" value="InterPro"/>
</dbReference>
<dbReference type="RefSeq" id="XP_013419189.1">
    <property type="nucleotide sequence ID" value="XM_013563735.2"/>
</dbReference>
<dbReference type="SMART" id="SM00364">
    <property type="entry name" value="LRR_BAC"/>
    <property type="match status" value="6"/>
</dbReference>
<dbReference type="InterPro" id="IPR003591">
    <property type="entry name" value="Leu-rich_rpt_typical-subtyp"/>
</dbReference>
<evidence type="ECO:0000313" key="11">
    <source>
        <dbReference type="RefSeq" id="XP_013419188.1"/>
    </source>
</evidence>
<dbReference type="RefSeq" id="XP_023932040.1">
    <property type="nucleotide sequence ID" value="XM_024076272.1"/>
</dbReference>
<dbReference type="Pfam" id="PF13927">
    <property type="entry name" value="Ig_3"/>
    <property type="match status" value="1"/>
</dbReference>
<dbReference type="PROSITE" id="PS50835">
    <property type="entry name" value="IG_LIKE"/>
    <property type="match status" value="1"/>
</dbReference>
<dbReference type="FunFam" id="3.80.10.10:FF:001164">
    <property type="entry name" value="GH01279p"/>
    <property type="match status" value="1"/>
</dbReference>
<organism evidence="8 12">
    <name type="scientific">Lingula anatina</name>
    <name type="common">Brachiopod</name>
    <name type="synonym">Lingula unguis</name>
    <dbReference type="NCBI Taxonomy" id="7574"/>
    <lineage>
        <taxon>Eukaryota</taxon>
        <taxon>Metazoa</taxon>
        <taxon>Spiralia</taxon>
        <taxon>Lophotrochozoa</taxon>
        <taxon>Brachiopoda</taxon>
        <taxon>Linguliformea</taxon>
        <taxon>Lingulata</taxon>
        <taxon>Lingulida</taxon>
        <taxon>Linguloidea</taxon>
        <taxon>Lingulidae</taxon>
        <taxon>Lingula</taxon>
    </lineage>
</organism>
<evidence type="ECO:0000256" key="1">
    <source>
        <dbReference type="ARBA" id="ARBA00022614"/>
    </source>
</evidence>
<dbReference type="InterPro" id="IPR000483">
    <property type="entry name" value="Cys-rich_flank_reg_C"/>
</dbReference>
<evidence type="ECO:0000313" key="15">
    <source>
        <dbReference type="RefSeq" id="XP_023932040.1"/>
    </source>
</evidence>
<dbReference type="SMART" id="SM00409">
    <property type="entry name" value="IG"/>
    <property type="match status" value="1"/>
</dbReference>
<protein>
    <submittedName>
        <fullName evidence="9 10">Leucine-rich repeat neuronal protein 3</fullName>
    </submittedName>
</protein>
<keyword evidence="5" id="KW-1133">Transmembrane helix</keyword>
<dbReference type="SMART" id="SM00369">
    <property type="entry name" value="LRR_TYP"/>
    <property type="match status" value="10"/>
</dbReference>
<evidence type="ECO:0000256" key="3">
    <source>
        <dbReference type="ARBA" id="ARBA00022737"/>
    </source>
</evidence>
<dbReference type="InterPro" id="IPR003598">
    <property type="entry name" value="Ig_sub2"/>
</dbReference>
<dbReference type="OMA" id="YVHRLAF"/>
<dbReference type="Gene3D" id="2.60.40.10">
    <property type="entry name" value="Immunoglobulins"/>
    <property type="match status" value="1"/>
</dbReference>
<dbReference type="PROSITE" id="PS51257">
    <property type="entry name" value="PROKAR_LIPOPROTEIN"/>
    <property type="match status" value="1"/>
</dbReference>
<dbReference type="GO" id="GO:0004888">
    <property type="term" value="F:transmembrane signaling receptor activity"/>
    <property type="evidence" value="ECO:0007669"/>
    <property type="project" value="InterPro"/>
</dbReference>
<dbReference type="PRINTS" id="PR00019">
    <property type="entry name" value="LEURICHRPT"/>
</dbReference>
<dbReference type="RefSeq" id="XP_013419187.1">
    <property type="nucleotide sequence ID" value="XM_013563733.1"/>
</dbReference>
<evidence type="ECO:0000313" key="14">
    <source>
        <dbReference type="RefSeq" id="XP_013419191.1"/>
    </source>
</evidence>
<accession>A0A1S3K9R6</accession>
<name>A0A1S3K9R6_LINAN</name>
<evidence type="ECO:0000313" key="9">
    <source>
        <dbReference type="RefSeq" id="XP_013419186.1"/>
    </source>
</evidence>
<dbReference type="RefSeq" id="XP_013419191.1">
    <property type="nucleotide sequence ID" value="XM_013563737.2"/>
</dbReference>
<evidence type="ECO:0000313" key="13">
    <source>
        <dbReference type="RefSeq" id="XP_013419190.1"/>
    </source>
</evidence>
<dbReference type="InterPro" id="IPR007110">
    <property type="entry name" value="Ig-like_dom"/>
</dbReference>
<evidence type="ECO:0000256" key="5">
    <source>
        <dbReference type="SAM" id="Phobius"/>
    </source>
</evidence>
<feature type="chain" id="PRO_5014546008" evidence="6">
    <location>
        <begin position="25"/>
        <end position="740"/>
    </location>
</feature>
<dbReference type="KEGG" id="lak:106179925"/>
<dbReference type="InterPro" id="IPR003599">
    <property type="entry name" value="Ig_sub"/>
</dbReference>
<dbReference type="Proteomes" id="UP000085678">
    <property type="component" value="Unplaced"/>
</dbReference>
<dbReference type="InterPro" id="IPR001611">
    <property type="entry name" value="Leu-rich_rpt"/>
</dbReference>
<dbReference type="SUPFAM" id="SSF52058">
    <property type="entry name" value="L domain-like"/>
    <property type="match status" value="1"/>
</dbReference>
<keyword evidence="5" id="KW-0812">Transmembrane</keyword>
<evidence type="ECO:0000313" key="8">
    <source>
        <dbReference type="Proteomes" id="UP000085678"/>
    </source>
</evidence>
<keyword evidence="2 6" id="KW-0732">Signal</keyword>
<dbReference type="GO" id="GO:0005886">
    <property type="term" value="C:plasma membrane"/>
    <property type="evidence" value="ECO:0007669"/>
    <property type="project" value="TreeGrafter"/>
</dbReference>
<feature type="domain" description="Ig-like" evidence="7">
    <location>
        <begin position="450"/>
        <end position="541"/>
    </location>
</feature>
<dbReference type="SUPFAM" id="SSF48726">
    <property type="entry name" value="Immunoglobulin"/>
    <property type="match status" value="1"/>
</dbReference>
<dbReference type="SMART" id="SM00365">
    <property type="entry name" value="LRR_SD22"/>
    <property type="match status" value="6"/>
</dbReference>
<dbReference type="RefSeq" id="XP_013419188.1">
    <property type="nucleotide sequence ID" value="XM_013563734.2"/>
</dbReference>
<keyword evidence="1" id="KW-0433">Leucine-rich repeat</keyword>
<dbReference type="SMART" id="SM00082">
    <property type="entry name" value="LRRCT"/>
    <property type="match status" value="1"/>
</dbReference>
<reference evidence="9 10" key="1">
    <citation type="submission" date="2025-04" db="UniProtKB">
        <authorList>
            <consortium name="RefSeq"/>
        </authorList>
    </citation>
    <scope>IDENTIFICATION</scope>
    <source>
        <tissue evidence="9 10">Gonads</tissue>
    </source>
</reference>
<dbReference type="STRING" id="7574.A0A1S3K9R6"/>
<dbReference type="InterPro" id="IPR050541">
    <property type="entry name" value="LRR_TM_domain-containing"/>
</dbReference>
<dbReference type="Gene3D" id="3.80.10.10">
    <property type="entry name" value="Ribonuclease Inhibitor"/>
    <property type="match status" value="3"/>
</dbReference>
<dbReference type="Pfam" id="PF13855">
    <property type="entry name" value="LRR_8"/>
    <property type="match status" value="3"/>
</dbReference>
<evidence type="ECO:0000313" key="12">
    <source>
        <dbReference type="RefSeq" id="XP_013419189.1"/>
    </source>
</evidence>
<dbReference type="PROSITE" id="PS51450">
    <property type="entry name" value="LRR"/>
    <property type="match status" value="3"/>
</dbReference>
<dbReference type="SMART" id="SM00013">
    <property type="entry name" value="LRRNT"/>
    <property type="match status" value="1"/>
</dbReference>
<evidence type="ECO:0000259" key="7">
    <source>
        <dbReference type="PROSITE" id="PS50835"/>
    </source>
</evidence>
<dbReference type="AlphaFoldDB" id="A0A1S3K9R6"/>
<dbReference type="InterPro" id="IPR000372">
    <property type="entry name" value="LRRNT"/>
</dbReference>
<dbReference type="RefSeq" id="XP_013419186.1">
    <property type="nucleotide sequence ID" value="XM_013563732.2"/>
</dbReference>
<dbReference type="SMART" id="SM00408">
    <property type="entry name" value="IGc2"/>
    <property type="match status" value="1"/>
</dbReference>
<keyword evidence="3" id="KW-0677">Repeat</keyword>
<feature type="transmembrane region" description="Helical" evidence="5">
    <location>
        <begin position="664"/>
        <end position="685"/>
    </location>
</feature>
<evidence type="ECO:0000256" key="6">
    <source>
        <dbReference type="SAM" id="SignalP"/>
    </source>
</evidence>
<keyword evidence="4" id="KW-1015">Disulfide bond</keyword>
<dbReference type="GO" id="GO:0006955">
    <property type="term" value="P:immune response"/>
    <property type="evidence" value="ECO:0007669"/>
    <property type="project" value="InterPro"/>
</dbReference>
<dbReference type="InterPro" id="IPR013783">
    <property type="entry name" value="Ig-like_fold"/>
</dbReference>
<keyword evidence="8" id="KW-1185">Reference proteome</keyword>